<gene>
    <name evidence="1" type="ORF">QTJ16_006468</name>
</gene>
<name>A0AAD9STU7_9HELO</name>
<reference evidence="1" key="1">
    <citation type="submission" date="2023-06" db="EMBL/GenBank/DDBJ databases">
        <title>Draft genome of Marssonina rosae.</title>
        <authorList>
            <person name="Cheng Q."/>
        </authorList>
    </citation>
    <scope>NUCLEOTIDE SEQUENCE</scope>
    <source>
        <strain evidence="1">R4</strain>
    </source>
</reference>
<keyword evidence="2" id="KW-1185">Reference proteome</keyword>
<protein>
    <submittedName>
        <fullName evidence="1">Uncharacterized protein</fullName>
    </submittedName>
</protein>
<comment type="caution">
    <text evidence="1">The sequence shown here is derived from an EMBL/GenBank/DDBJ whole genome shotgun (WGS) entry which is preliminary data.</text>
</comment>
<dbReference type="Proteomes" id="UP001285354">
    <property type="component" value="Unassembled WGS sequence"/>
</dbReference>
<proteinExistence type="predicted"/>
<accession>A0AAD9STU7</accession>
<evidence type="ECO:0000313" key="2">
    <source>
        <dbReference type="Proteomes" id="UP001285354"/>
    </source>
</evidence>
<dbReference type="EMBL" id="JAUBYV010000010">
    <property type="protein sequence ID" value="KAK2624518.1"/>
    <property type="molecule type" value="Genomic_DNA"/>
</dbReference>
<evidence type="ECO:0000313" key="1">
    <source>
        <dbReference type="EMBL" id="KAK2624518.1"/>
    </source>
</evidence>
<sequence length="156" mass="17415">MQLHTFLSRVQADYYEAVHQTDFWDFSVRSFASFRPGKTRKEDGTIMDNCDLNAVVIGIKPLKPPSQAWSIVGEIQKYQQVVTESSAAERAVDTLLYMSPADRVAFAMAERFKHGTQVAAGLLAVRKVLTLLMWDQAEILARGNVPHGGYNIARGL</sequence>
<dbReference type="AlphaFoldDB" id="A0AAD9STU7"/>
<organism evidence="1 2">
    <name type="scientific">Diplocarpon rosae</name>
    <dbReference type="NCBI Taxonomy" id="946125"/>
    <lineage>
        <taxon>Eukaryota</taxon>
        <taxon>Fungi</taxon>
        <taxon>Dikarya</taxon>
        <taxon>Ascomycota</taxon>
        <taxon>Pezizomycotina</taxon>
        <taxon>Leotiomycetes</taxon>
        <taxon>Helotiales</taxon>
        <taxon>Drepanopezizaceae</taxon>
        <taxon>Diplocarpon</taxon>
    </lineage>
</organism>